<sequence>MTIELREPSFLLLTALADGPKHGYALLSEVADLSDGRVALKVGSLYAIIERAEGAGLVEHVRDEVVSGRLRRYFALSASGRERLVEEASRLEENAKRARERLRRRTGPALAGMTQ</sequence>
<proteinExistence type="predicted"/>
<dbReference type="InterPro" id="IPR036390">
    <property type="entry name" value="WH_DNA-bd_sf"/>
</dbReference>
<dbReference type="EMBL" id="CP043641">
    <property type="protein sequence ID" value="QNE35858.1"/>
    <property type="molecule type" value="Genomic_DNA"/>
</dbReference>
<evidence type="ECO:0000259" key="1">
    <source>
        <dbReference type="Pfam" id="PF03551"/>
    </source>
</evidence>
<dbReference type="Pfam" id="PF03551">
    <property type="entry name" value="PadR"/>
    <property type="match status" value="1"/>
</dbReference>
<gene>
    <name evidence="2" type="ORF">F1C12_12470</name>
</gene>
<accession>A0A7G6YBJ3</accession>
<organism evidence="2 3">
    <name type="scientific">Leifsonia shinshuensis</name>
    <dbReference type="NCBI Taxonomy" id="150026"/>
    <lineage>
        <taxon>Bacteria</taxon>
        <taxon>Bacillati</taxon>
        <taxon>Actinomycetota</taxon>
        <taxon>Actinomycetes</taxon>
        <taxon>Micrococcales</taxon>
        <taxon>Microbacteriaceae</taxon>
        <taxon>Leifsonia</taxon>
    </lineage>
</organism>
<dbReference type="AlphaFoldDB" id="A0A7G6YBJ3"/>
<dbReference type="PANTHER" id="PTHR33169:SF13">
    <property type="entry name" value="PADR-FAMILY TRANSCRIPTIONAL REGULATOR"/>
    <property type="match status" value="1"/>
</dbReference>
<evidence type="ECO:0000313" key="3">
    <source>
        <dbReference type="Proteomes" id="UP000515511"/>
    </source>
</evidence>
<name>A0A7G6YBJ3_9MICO</name>
<dbReference type="SUPFAM" id="SSF46785">
    <property type="entry name" value="Winged helix' DNA-binding domain"/>
    <property type="match status" value="1"/>
</dbReference>
<dbReference type="Gene3D" id="1.10.10.10">
    <property type="entry name" value="Winged helix-like DNA-binding domain superfamily/Winged helix DNA-binding domain"/>
    <property type="match status" value="1"/>
</dbReference>
<feature type="domain" description="Transcription regulator PadR N-terminal" evidence="1">
    <location>
        <begin position="12"/>
        <end position="84"/>
    </location>
</feature>
<dbReference type="InterPro" id="IPR005149">
    <property type="entry name" value="Tscrpt_reg_PadR_N"/>
</dbReference>
<protein>
    <submittedName>
        <fullName evidence="2">Helix-turn-helix transcriptional regulator</fullName>
    </submittedName>
</protein>
<dbReference type="PANTHER" id="PTHR33169">
    <property type="entry name" value="PADR-FAMILY TRANSCRIPTIONAL REGULATOR"/>
    <property type="match status" value="1"/>
</dbReference>
<evidence type="ECO:0000313" key="2">
    <source>
        <dbReference type="EMBL" id="QNE35858.1"/>
    </source>
</evidence>
<reference evidence="3" key="1">
    <citation type="submission" date="2019-09" db="EMBL/GenBank/DDBJ databases">
        <title>Antimicrobial potential of Antarctic Bacteria.</title>
        <authorList>
            <person name="Benaud N."/>
            <person name="Edwards R.J."/>
            <person name="Ferrari B.C."/>
        </authorList>
    </citation>
    <scope>NUCLEOTIDE SEQUENCE [LARGE SCALE GENOMIC DNA]</scope>
    <source>
        <strain evidence="3">INR9</strain>
    </source>
</reference>
<dbReference type="InterPro" id="IPR052509">
    <property type="entry name" value="Metal_resp_DNA-bind_regulator"/>
</dbReference>
<dbReference type="KEGG" id="lse:F1C12_12470"/>
<dbReference type="InterPro" id="IPR036388">
    <property type="entry name" value="WH-like_DNA-bd_sf"/>
</dbReference>
<dbReference type="Proteomes" id="UP000515511">
    <property type="component" value="Chromosome"/>
</dbReference>
<dbReference type="RefSeq" id="WP_185275325.1">
    <property type="nucleotide sequence ID" value="NZ_CP043641.1"/>
</dbReference>